<evidence type="ECO:0000256" key="1">
    <source>
        <dbReference type="ARBA" id="ARBA00023125"/>
    </source>
</evidence>
<dbReference type="Pfam" id="PF00440">
    <property type="entry name" value="TetR_N"/>
    <property type="match status" value="1"/>
</dbReference>
<evidence type="ECO:0000313" key="5">
    <source>
        <dbReference type="Proteomes" id="UP000077342"/>
    </source>
</evidence>
<dbReference type="PANTHER" id="PTHR43479">
    <property type="entry name" value="ACREF/ENVCD OPERON REPRESSOR-RELATED"/>
    <property type="match status" value="1"/>
</dbReference>
<protein>
    <recommendedName>
        <fullName evidence="3">HTH tetR-type domain-containing protein</fullName>
    </recommendedName>
</protein>
<keyword evidence="5" id="KW-1185">Reference proteome</keyword>
<evidence type="ECO:0000256" key="2">
    <source>
        <dbReference type="PROSITE-ProRule" id="PRU00335"/>
    </source>
</evidence>
<dbReference type="SUPFAM" id="SSF46689">
    <property type="entry name" value="Homeodomain-like"/>
    <property type="match status" value="1"/>
</dbReference>
<dbReference type="Gene3D" id="1.10.357.10">
    <property type="entry name" value="Tetracycline Repressor, domain 2"/>
    <property type="match status" value="1"/>
</dbReference>
<dbReference type="AlphaFoldDB" id="A0A163YM40"/>
<gene>
    <name evidence="4" type="ORF">A4G28_01670</name>
</gene>
<keyword evidence="1 2" id="KW-0238">DNA-binding</keyword>
<dbReference type="GO" id="GO:0003677">
    <property type="term" value="F:DNA binding"/>
    <property type="evidence" value="ECO:0007669"/>
    <property type="project" value="UniProtKB-UniRule"/>
</dbReference>
<comment type="caution">
    <text evidence="4">The sequence shown here is derived from an EMBL/GenBank/DDBJ whole genome shotgun (WGS) entry which is preliminary data.</text>
</comment>
<dbReference type="PANTHER" id="PTHR43479:SF11">
    <property type="entry name" value="ACREF_ENVCD OPERON REPRESSOR-RELATED"/>
    <property type="match status" value="1"/>
</dbReference>
<dbReference type="InterPro" id="IPR050624">
    <property type="entry name" value="HTH-type_Tx_Regulator"/>
</dbReference>
<dbReference type="PROSITE" id="PS50977">
    <property type="entry name" value="HTH_TETR_2"/>
    <property type="match status" value="1"/>
</dbReference>
<evidence type="ECO:0000259" key="3">
    <source>
        <dbReference type="PROSITE" id="PS50977"/>
    </source>
</evidence>
<feature type="DNA-binding region" description="H-T-H motif" evidence="2">
    <location>
        <begin position="52"/>
        <end position="71"/>
    </location>
</feature>
<dbReference type="EMBL" id="LWCI01000124">
    <property type="protein sequence ID" value="KZS60570.1"/>
    <property type="molecule type" value="Genomic_DNA"/>
</dbReference>
<name>A0A163YM40_9MYCO</name>
<evidence type="ECO:0000313" key="4">
    <source>
        <dbReference type="EMBL" id="KZS60570.1"/>
    </source>
</evidence>
<dbReference type="InterPro" id="IPR009057">
    <property type="entry name" value="Homeodomain-like_sf"/>
</dbReference>
<dbReference type="Proteomes" id="UP000077342">
    <property type="component" value="Unassembled WGS sequence"/>
</dbReference>
<proteinExistence type="predicted"/>
<organism evidence="4 5">
    <name type="scientific">Mycobacterium ostraviense</name>
    <dbReference type="NCBI Taxonomy" id="2738409"/>
    <lineage>
        <taxon>Bacteria</taxon>
        <taxon>Bacillati</taxon>
        <taxon>Actinomycetota</taxon>
        <taxon>Actinomycetes</taxon>
        <taxon>Mycobacteriales</taxon>
        <taxon>Mycobacteriaceae</taxon>
        <taxon>Mycobacterium</taxon>
    </lineage>
</organism>
<reference evidence="5" key="1">
    <citation type="submission" date="2016-04" db="EMBL/GenBank/DDBJ databases">
        <authorList>
            <person name="Strapagiel D."/>
            <person name="Borowka P."/>
            <person name="Marciniak B."/>
            <person name="Bakula Z."/>
            <person name="Van Ingen J."/>
            <person name="Safianowska A."/>
            <person name="Dziadek J."/>
            <person name="Jagielski T."/>
        </authorList>
    </citation>
    <scope>NUCLEOTIDE SEQUENCE [LARGE SCALE GENOMIC DNA]</scope>
    <source>
        <strain evidence="5">1010001458</strain>
    </source>
</reference>
<feature type="domain" description="HTH tetR-type" evidence="3">
    <location>
        <begin position="29"/>
        <end position="89"/>
    </location>
</feature>
<sequence length="220" mass="23889">MGGTTLCQDNVVIPVVRPFRGVSAEERRDLRRKQLLDGCLEVAGTAGMAATTIEAVSRQAGLSKRYFYESFRTRDELFVALAQRLLAEISSGVLDSMTDSATELIDRARMGIGRVITVLTDDPRKARLFTELIGSELLKDTVGGAEHELAELLTQLLLAGTGSDQSQYHRLRLATLVIVAGTAKAVTSWLDGKLTVSRDDLIEEVAQMSVAAAHTVRSDL</sequence>
<dbReference type="InterPro" id="IPR001647">
    <property type="entry name" value="HTH_TetR"/>
</dbReference>
<accession>A0A163YM40</accession>